<comment type="caution">
    <text evidence="2">The sequence shown here is derived from an EMBL/GenBank/DDBJ whole genome shotgun (WGS) entry which is preliminary data.</text>
</comment>
<gene>
    <name evidence="2" type="ORF">EAS62_37835</name>
</gene>
<sequence>MASRRREEILDVAAGDRSQRVPAYALVDLVFVLAVVFERGLDDDGRSGKPGPDPLGERQPSFPPGGGPLEPAIHNVAVQLLAGAVHAVGHRVADYVHPISKDQ</sequence>
<dbReference type="RefSeq" id="WP_128935912.1">
    <property type="nucleotide sequence ID" value="NZ_CP022221.1"/>
</dbReference>
<feature type="region of interest" description="Disordered" evidence="1">
    <location>
        <begin position="41"/>
        <end position="70"/>
    </location>
</feature>
<evidence type="ECO:0000313" key="3">
    <source>
        <dbReference type="Proteomes" id="UP000289946"/>
    </source>
</evidence>
<keyword evidence="3" id="KW-1185">Reference proteome</keyword>
<proteinExistence type="predicted"/>
<evidence type="ECO:0000256" key="1">
    <source>
        <dbReference type="SAM" id="MobiDB-lite"/>
    </source>
</evidence>
<name>A0ABY0D940_9BRAD</name>
<reference evidence="2 3" key="1">
    <citation type="submission" date="2018-10" db="EMBL/GenBank/DDBJ databases">
        <title>Bradyrhizobium sp. nov., isolated from effective nodules of peanut in China.</title>
        <authorList>
            <person name="Li Y."/>
        </authorList>
    </citation>
    <scope>NUCLEOTIDE SEQUENCE [LARGE SCALE GENOMIC DNA]</scope>
    <source>
        <strain evidence="2 3">CCBAU 51781</strain>
    </source>
</reference>
<dbReference type="EMBL" id="RDRA01000038">
    <property type="protein sequence ID" value="RXG86117.1"/>
    <property type="molecule type" value="Genomic_DNA"/>
</dbReference>
<evidence type="ECO:0000313" key="2">
    <source>
        <dbReference type="EMBL" id="RXG86117.1"/>
    </source>
</evidence>
<protein>
    <submittedName>
        <fullName evidence="2">Uncharacterized protein</fullName>
    </submittedName>
</protein>
<accession>A0ABY0D940</accession>
<organism evidence="2 3">
    <name type="scientific">Bradyrhizobium zhanjiangense</name>
    <dbReference type="NCBI Taxonomy" id="1325107"/>
    <lineage>
        <taxon>Bacteria</taxon>
        <taxon>Pseudomonadati</taxon>
        <taxon>Pseudomonadota</taxon>
        <taxon>Alphaproteobacteria</taxon>
        <taxon>Hyphomicrobiales</taxon>
        <taxon>Nitrobacteraceae</taxon>
        <taxon>Bradyrhizobium</taxon>
    </lineage>
</organism>
<dbReference type="Proteomes" id="UP000289946">
    <property type="component" value="Unassembled WGS sequence"/>
</dbReference>